<evidence type="ECO:0000259" key="5">
    <source>
        <dbReference type="SMART" id="SM01135"/>
    </source>
</evidence>
<comment type="subcellular location">
    <subcellularLocation>
        <location evidence="1">Nucleus</location>
    </subcellularLocation>
</comment>
<evidence type="ECO:0000259" key="4">
    <source>
        <dbReference type="SMART" id="SM00717"/>
    </source>
</evidence>
<evidence type="ECO:0000256" key="1">
    <source>
        <dbReference type="ARBA" id="ARBA00004123"/>
    </source>
</evidence>
<feature type="domain" description="Myb-like" evidence="4">
    <location>
        <begin position="41"/>
        <end position="89"/>
    </location>
</feature>
<sequence length="842" mass="94264">MGPARKSRSLNKRHVSEVSPSKDGDGAKRSYVRKRKLSDMLGPRWTMEELARFYDAYRKYGKDWKKVAGAVRNRSAEMVEALYMMNRAYLSLPHGTASAAGLIAMMTDHYSNLAGSDSDQESNDGAGSSRKTQKRARGKVQPTTSKATDEQLVSHSQTVASNYGCLSLLKKKRSGGTRPCPVGKRTPRFPVSFSYENINGEGYVSPTKQGMKLKASGNDDEVAHEIAIALAEASQRVGSPQVSRTPGRRAESFTSSPFRHAQRKHSLVEMPYSKILDADMDEEDLEGSTEGDTDELSGCKPSMKESISIGAVRKKVRKLEGKKFDVDNNSENQLDDIKEECSGTEESQRFSATQGKLDAEVTNTQISRSSMQNHGKKTKKVLFRRDPILQFKDEGEDNLNELVSSENPPLNQQKEKRRSSGIRTKGHQSISICEVASSKASKPGKASVLDISSIPEENQDPHQSISKTTRKKQKMQSLSESPGVEAGDVGKKLMINSKKSSQSGSPNLMKNSENSSTFDLRKEASDSAQSAVQVVVNQVNLPTKVRSRRKMHLKKPQVQKDLKFLDKISDDQSNPPFSSLHERAFNLKKKLSNCLSNPNLRRWCTYEWFYSAIDYPWFAKREFVEYLYHVGLGHVPRLTRVEWGVIRSSLGKPRRFSEQFLKEEKEKLNQYRDSVRKHYTELREGVREGLPTDLARPLSVGQRVIAIHPKTREIHDGSVLTVDHARCRVQFDRHELGVEFVMAMSSLKSREHTIEKIEEAIDYVNDQLPSDDSSTAVAPDPKPMTPSDVESHIPSELISKCVATLLMIQKCTERQFPPSDVAQILDSAVTSLQPRSPQNLAV</sequence>
<dbReference type="GO" id="GO:0006357">
    <property type="term" value="P:regulation of transcription by RNA polymerase II"/>
    <property type="evidence" value="ECO:0007669"/>
    <property type="project" value="TreeGrafter"/>
</dbReference>
<reference evidence="6" key="2">
    <citation type="journal article" date="2024" name="Plant">
        <title>Genomic evolution and insights into agronomic trait innovations of Sesamum species.</title>
        <authorList>
            <person name="Miao H."/>
            <person name="Wang L."/>
            <person name="Qu L."/>
            <person name="Liu H."/>
            <person name="Sun Y."/>
            <person name="Le M."/>
            <person name="Wang Q."/>
            <person name="Wei S."/>
            <person name="Zheng Y."/>
            <person name="Lin W."/>
            <person name="Duan Y."/>
            <person name="Cao H."/>
            <person name="Xiong S."/>
            <person name="Wang X."/>
            <person name="Wei L."/>
            <person name="Li C."/>
            <person name="Ma Q."/>
            <person name="Ju M."/>
            <person name="Zhao R."/>
            <person name="Li G."/>
            <person name="Mu C."/>
            <person name="Tian Q."/>
            <person name="Mei H."/>
            <person name="Zhang T."/>
            <person name="Gao T."/>
            <person name="Zhang H."/>
        </authorList>
    </citation>
    <scope>NUCLEOTIDE SEQUENCE</scope>
    <source>
        <strain evidence="6">G01</strain>
    </source>
</reference>
<feature type="region of interest" description="Disordered" evidence="3">
    <location>
        <begin position="767"/>
        <end position="791"/>
    </location>
</feature>
<gene>
    <name evidence="6" type="ORF">Sangu_1967600</name>
</gene>
<proteinExistence type="predicted"/>
<evidence type="ECO:0000313" key="6">
    <source>
        <dbReference type="EMBL" id="KAL0323483.1"/>
    </source>
</evidence>
<dbReference type="GO" id="GO:0051726">
    <property type="term" value="P:regulation of cell cycle"/>
    <property type="evidence" value="ECO:0007669"/>
    <property type="project" value="TreeGrafter"/>
</dbReference>
<feature type="domain" description="DIRP" evidence="5">
    <location>
        <begin position="609"/>
        <end position="710"/>
    </location>
</feature>
<feature type="compositionally biased region" description="Basic residues" evidence="3">
    <location>
        <begin position="1"/>
        <end position="13"/>
    </location>
</feature>
<dbReference type="Gene3D" id="1.20.58.1880">
    <property type="match status" value="1"/>
</dbReference>
<feature type="compositionally biased region" description="Polar residues" evidence="3">
    <location>
        <begin position="767"/>
        <end position="776"/>
    </location>
</feature>
<feature type="region of interest" description="Disordered" evidence="3">
    <location>
        <begin position="400"/>
        <end position="523"/>
    </location>
</feature>
<evidence type="ECO:0000256" key="3">
    <source>
        <dbReference type="SAM" id="MobiDB-lite"/>
    </source>
</evidence>
<reference evidence="6" key="1">
    <citation type="submission" date="2020-06" db="EMBL/GenBank/DDBJ databases">
        <authorList>
            <person name="Li T."/>
            <person name="Hu X."/>
            <person name="Zhang T."/>
            <person name="Song X."/>
            <person name="Zhang H."/>
            <person name="Dai N."/>
            <person name="Sheng W."/>
            <person name="Hou X."/>
            <person name="Wei L."/>
        </authorList>
    </citation>
    <scope>NUCLEOTIDE SEQUENCE</scope>
    <source>
        <strain evidence="6">G01</strain>
        <tissue evidence="6">Leaf</tissue>
    </source>
</reference>
<feature type="region of interest" description="Disordered" evidence="3">
    <location>
        <begin position="114"/>
        <end position="154"/>
    </location>
</feature>
<feature type="compositionally biased region" description="Basic residues" evidence="3">
    <location>
        <begin position="415"/>
        <end position="426"/>
    </location>
</feature>
<feature type="compositionally biased region" description="Polar residues" evidence="3">
    <location>
        <begin position="497"/>
        <end position="518"/>
    </location>
</feature>
<feature type="compositionally biased region" description="Polar residues" evidence="3">
    <location>
        <begin position="141"/>
        <end position="154"/>
    </location>
</feature>
<dbReference type="GO" id="GO:0005654">
    <property type="term" value="C:nucleoplasm"/>
    <property type="evidence" value="ECO:0007669"/>
    <property type="project" value="TreeGrafter"/>
</dbReference>
<dbReference type="GO" id="GO:0017053">
    <property type="term" value="C:transcription repressor complex"/>
    <property type="evidence" value="ECO:0007669"/>
    <property type="project" value="InterPro"/>
</dbReference>
<feature type="compositionally biased region" description="Low complexity" evidence="3">
    <location>
        <begin position="436"/>
        <end position="447"/>
    </location>
</feature>
<evidence type="ECO:0000256" key="2">
    <source>
        <dbReference type="ARBA" id="ARBA00023242"/>
    </source>
</evidence>
<dbReference type="Pfam" id="PF00249">
    <property type="entry name" value="Myb_DNA-binding"/>
    <property type="match status" value="1"/>
</dbReference>
<keyword evidence="2" id="KW-0539">Nucleus</keyword>
<dbReference type="InterPro" id="IPR009057">
    <property type="entry name" value="Homeodomain-like_sf"/>
</dbReference>
<feature type="compositionally biased region" description="Acidic residues" evidence="3">
    <location>
        <begin position="282"/>
        <end position="295"/>
    </location>
</feature>
<dbReference type="GO" id="GO:0006351">
    <property type="term" value="P:DNA-templated transcription"/>
    <property type="evidence" value="ECO:0007669"/>
    <property type="project" value="InterPro"/>
</dbReference>
<dbReference type="InterPro" id="IPR001005">
    <property type="entry name" value="SANT/Myb"/>
</dbReference>
<accession>A0AAW2LYS7</accession>
<feature type="region of interest" description="Disordered" evidence="3">
    <location>
        <begin position="237"/>
        <end position="264"/>
    </location>
</feature>
<dbReference type="EMBL" id="JACGWK010000012">
    <property type="protein sequence ID" value="KAL0323483.1"/>
    <property type="molecule type" value="Genomic_DNA"/>
</dbReference>
<dbReference type="InterPro" id="IPR010561">
    <property type="entry name" value="LIN-9/ALY1"/>
</dbReference>
<dbReference type="PANTHER" id="PTHR21689:SF2">
    <property type="entry name" value="PROTEIN LIN-9 HOMOLOG"/>
    <property type="match status" value="1"/>
</dbReference>
<dbReference type="PANTHER" id="PTHR21689">
    <property type="entry name" value="LIN-9"/>
    <property type="match status" value="1"/>
</dbReference>
<dbReference type="SMART" id="SM01135">
    <property type="entry name" value="DIRP"/>
    <property type="match status" value="1"/>
</dbReference>
<dbReference type="AlphaFoldDB" id="A0AAW2LYS7"/>
<dbReference type="Pfam" id="PF06584">
    <property type="entry name" value="DIRP"/>
    <property type="match status" value="1"/>
</dbReference>
<dbReference type="SUPFAM" id="SSF46689">
    <property type="entry name" value="Homeodomain-like"/>
    <property type="match status" value="1"/>
</dbReference>
<feature type="compositionally biased region" description="Polar residues" evidence="3">
    <location>
        <begin position="401"/>
        <end position="412"/>
    </location>
</feature>
<feature type="compositionally biased region" description="Basic and acidic residues" evidence="3">
    <location>
        <begin position="14"/>
        <end position="28"/>
    </location>
</feature>
<feature type="region of interest" description="Disordered" evidence="3">
    <location>
        <begin position="1"/>
        <end position="31"/>
    </location>
</feature>
<protein>
    <submittedName>
        <fullName evidence="6">Protein ALWAYS EARLY 3</fullName>
    </submittedName>
</protein>
<dbReference type="GO" id="GO:0003677">
    <property type="term" value="F:DNA binding"/>
    <property type="evidence" value="ECO:0007669"/>
    <property type="project" value="TreeGrafter"/>
</dbReference>
<organism evidence="6">
    <name type="scientific">Sesamum angustifolium</name>
    <dbReference type="NCBI Taxonomy" id="2727405"/>
    <lineage>
        <taxon>Eukaryota</taxon>
        <taxon>Viridiplantae</taxon>
        <taxon>Streptophyta</taxon>
        <taxon>Embryophyta</taxon>
        <taxon>Tracheophyta</taxon>
        <taxon>Spermatophyta</taxon>
        <taxon>Magnoliopsida</taxon>
        <taxon>eudicotyledons</taxon>
        <taxon>Gunneridae</taxon>
        <taxon>Pentapetalae</taxon>
        <taxon>asterids</taxon>
        <taxon>lamiids</taxon>
        <taxon>Lamiales</taxon>
        <taxon>Pedaliaceae</taxon>
        <taxon>Sesamum</taxon>
    </lineage>
</organism>
<dbReference type="InterPro" id="IPR033471">
    <property type="entry name" value="DIRP"/>
</dbReference>
<comment type="caution">
    <text evidence="6">The sequence shown here is derived from an EMBL/GenBank/DDBJ whole genome shotgun (WGS) entry which is preliminary data.</text>
</comment>
<dbReference type="SMART" id="SM00717">
    <property type="entry name" value="SANT"/>
    <property type="match status" value="1"/>
</dbReference>
<dbReference type="CDD" id="cd00167">
    <property type="entry name" value="SANT"/>
    <property type="match status" value="1"/>
</dbReference>
<feature type="region of interest" description="Disordered" evidence="3">
    <location>
        <begin position="282"/>
        <end position="303"/>
    </location>
</feature>
<name>A0AAW2LYS7_9LAMI</name>
<feature type="compositionally biased region" description="Polar residues" evidence="3">
    <location>
        <begin position="114"/>
        <end position="130"/>
    </location>
</feature>